<keyword evidence="1" id="KW-0808">Transferase</keyword>
<dbReference type="CDD" id="cd00377">
    <property type="entry name" value="ICL_PEPM"/>
    <property type="match status" value="1"/>
</dbReference>
<accession>A0A3B0WPW0</accession>
<dbReference type="InterPro" id="IPR015813">
    <property type="entry name" value="Pyrv/PenolPyrv_kinase-like_dom"/>
</dbReference>
<name>A0A3B0WPW0_9ZZZZ</name>
<dbReference type="Gene3D" id="3.20.20.60">
    <property type="entry name" value="Phosphoenolpyruvate-binding domains"/>
    <property type="match status" value="1"/>
</dbReference>
<dbReference type="EMBL" id="UOFE01000030">
    <property type="protein sequence ID" value="VAW52737.1"/>
    <property type="molecule type" value="Genomic_DNA"/>
</dbReference>
<organism evidence="1">
    <name type="scientific">hydrothermal vent metagenome</name>
    <dbReference type="NCBI Taxonomy" id="652676"/>
    <lineage>
        <taxon>unclassified sequences</taxon>
        <taxon>metagenomes</taxon>
        <taxon>ecological metagenomes</taxon>
    </lineage>
</organism>
<evidence type="ECO:0000313" key="1">
    <source>
        <dbReference type="EMBL" id="VAW52737.1"/>
    </source>
</evidence>
<reference evidence="1" key="1">
    <citation type="submission" date="2018-06" db="EMBL/GenBank/DDBJ databases">
        <authorList>
            <person name="Zhirakovskaya E."/>
        </authorList>
    </citation>
    <scope>NUCLEOTIDE SEQUENCE</scope>
</reference>
<dbReference type="GO" id="GO:0008807">
    <property type="term" value="F:carboxyvinyl-carboxyphosphonate phosphorylmutase activity"/>
    <property type="evidence" value="ECO:0007669"/>
    <property type="project" value="UniProtKB-EC"/>
</dbReference>
<dbReference type="InterPro" id="IPR040442">
    <property type="entry name" value="Pyrv_kinase-like_dom_sf"/>
</dbReference>
<dbReference type="Pfam" id="PF13714">
    <property type="entry name" value="PEP_mutase"/>
    <property type="match status" value="1"/>
</dbReference>
<dbReference type="EC" id="2.7.8.23" evidence="1"/>
<proteinExistence type="predicted"/>
<sequence length="255" mass="28303">MNFKNLHNQNSPLLICNVWDAMSAQIAEKLGFQAIGTSSAAMAAMLGYDDGEMMPFSELCMVITRITETTHLPLSVDIEAGYSRNPSEIVENIKTLVNLGVVGINIEDSVVGYERVLIDAEVFSSTLSSIKARLQTESLDVFINVRIDVFLMEVNNPVVEAIKRIKMYEANGANGVFVPCIEKVNDIQEITSCSALPINVMCMPNLPDFKKLKELGVSRVSMGDFLFDNMYSHFESMLRSVVDTQSFRPVISRCP</sequence>
<dbReference type="AlphaFoldDB" id="A0A3B0WPW0"/>
<protein>
    <submittedName>
        <fullName evidence="1">Probable carboxyvinyl-carboxyphosphonate phosphorylmutase</fullName>
        <ecNumber evidence="1">2.7.8.23</ecNumber>
    </submittedName>
</protein>
<gene>
    <name evidence="1" type="ORF">MNBD_GAMMA05-530</name>
</gene>
<dbReference type="SUPFAM" id="SSF51621">
    <property type="entry name" value="Phosphoenolpyruvate/pyruvate domain"/>
    <property type="match status" value="1"/>
</dbReference>
<dbReference type="InterPro" id="IPR039556">
    <property type="entry name" value="ICL/PEPM"/>
</dbReference>
<dbReference type="PANTHER" id="PTHR42905:SF16">
    <property type="entry name" value="CARBOXYPHOSPHONOENOLPYRUVATE PHOSPHONOMUTASE-LIKE PROTEIN (AFU_ORTHOLOGUE AFUA_5G07230)"/>
    <property type="match status" value="1"/>
</dbReference>
<dbReference type="PANTHER" id="PTHR42905">
    <property type="entry name" value="PHOSPHOENOLPYRUVATE CARBOXYLASE"/>
    <property type="match status" value="1"/>
</dbReference>